<dbReference type="AlphaFoldDB" id="A0A5R9J0T3"/>
<dbReference type="InterPro" id="IPR013430">
    <property type="entry name" value="Toxin_antidote_HigA"/>
</dbReference>
<dbReference type="Proteomes" id="UP000305654">
    <property type="component" value="Unassembled WGS sequence"/>
</dbReference>
<organism evidence="2 3">
    <name type="scientific">Lichenicoccus roseus</name>
    <dbReference type="NCBI Taxonomy" id="2683649"/>
    <lineage>
        <taxon>Bacteria</taxon>
        <taxon>Pseudomonadati</taxon>
        <taxon>Pseudomonadota</taxon>
        <taxon>Alphaproteobacteria</taxon>
        <taxon>Acetobacterales</taxon>
        <taxon>Acetobacteraceae</taxon>
        <taxon>Lichenicoccus</taxon>
    </lineage>
</organism>
<dbReference type="GO" id="GO:0003677">
    <property type="term" value="F:DNA binding"/>
    <property type="evidence" value="ECO:0007669"/>
    <property type="project" value="UniProtKB-KW"/>
</dbReference>
<dbReference type="Gene3D" id="1.10.260.40">
    <property type="entry name" value="lambda repressor-like DNA-binding domains"/>
    <property type="match status" value="1"/>
</dbReference>
<comment type="caution">
    <text evidence="2">The sequence shown here is derived from an EMBL/GenBank/DDBJ whole genome shotgun (WGS) entry which is preliminary data.</text>
</comment>
<dbReference type="SUPFAM" id="SSF47413">
    <property type="entry name" value="lambda repressor-like DNA-binding domains"/>
    <property type="match status" value="1"/>
</dbReference>
<evidence type="ECO:0000313" key="3">
    <source>
        <dbReference type="Proteomes" id="UP000305654"/>
    </source>
</evidence>
<gene>
    <name evidence="2" type="ORF">FE263_21265</name>
</gene>
<dbReference type="OrthoDB" id="3174593at2"/>
<evidence type="ECO:0000256" key="1">
    <source>
        <dbReference type="ARBA" id="ARBA00023125"/>
    </source>
</evidence>
<keyword evidence="3" id="KW-1185">Reference proteome</keyword>
<proteinExistence type="predicted"/>
<sequence length="126" mass="14228">MSESVKSPFRVLVEEYLEPVQMTLPKLAAALNVGEVRLRYMLVYNSKFDADLALRLARFFGNEPEFWMHLRVAHNLAIARARAQSLIEAEVEPYSKITPLQLTTLIPVEPGRSPKSFADHSSLSAE</sequence>
<dbReference type="PANTHER" id="PTHR36924">
    <property type="entry name" value="ANTITOXIN HIGA-1"/>
    <property type="match status" value="1"/>
</dbReference>
<name>A0A5R9J0T3_9PROT</name>
<dbReference type="InterPro" id="IPR010982">
    <property type="entry name" value="Lambda_DNA-bd_dom_sf"/>
</dbReference>
<dbReference type="RefSeq" id="WP_138328059.1">
    <property type="nucleotide sequence ID" value="NZ_VCDI01000014.1"/>
</dbReference>
<protein>
    <submittedName>
        <fullName evidence="2">HigA family addiction module antidote protein</fullName>
    </submittedName>
</protein>
<dbReference type="PANTHER" id="PTHR36924:SF1">
    <property type="entry name" value="ANTITOXIN HIGA-1"/>
    <property type="match status" value="1"/>
</dbReference>
<reference evidence="2 3" key="1">
    <citation type="submission" date="2019-05" db="EMBL/GenBank/DDBJ databases">
        <authorList>
            <person name="Pankratov T."/>
            <person name="Grouzdev D."/>
        </authorList>
    </citation>
    <scope>NUCLEOTIDE SEQUENCE [LARGE SCALE GENOMIC DNA]</scope>
    <source>
        <strain evidence="2 3">KEBCLARHB70R</strain>
    </source>
</reference>
<dbReference type="EMBL" id="VCDI01000014">
    <property type="protein sequence ID" value="TLU70559.1"/>
    <property type="molecule type" value="Genomic_DNA"/>
</dbReference>
<accession>A0A5R9J0T3</accession>
<dbReference type="NCBIfam" id="TIGR02607">
    <property type="entry name" value="antidote_HigA"/>
    <property type="match status" value="1"/>
</dbReference>
<evidence type="ECO:0000313" key="2">
    <source>
        <dbReference type="EMBL" id="TLU70559.1"/>
    </source>
</evidence>
<keyword evidence="1" id="KW-0238">DNA-binding</keyword>